<dbReference type="PANTHER" id="PTHR37809">
    <property type="entry name" value="RIBOSOMAL PROTEIN S12 METHYLTHIOTRANSFERASE ACCESSORY FACTOR YCAO"/>
    <property type="match status" value="1"/>
</dbReference>
<sequence>MINLYSNIMSSWPASIVMSPKLCRLTPSIAQVWDYERISPTSAVGSSLKSLQGSIGEYFERKHFFNEITPCSQKTIGEMMSNESKKAFINALKQTSGEYTGVIENHKFNTVKAYNLVTMEENEIPAIFVALDNISIGNDYKFYPFRDTCGCSCHISLQESINGSLSELMERQSLLVYWLTGKAKYEVKLDDSFETAYIKELIRNLKKEGRLMVLDITLPGAPGHAILSIYGTNKNDNTIKFGAGLSYAKDMNSAIEKSLIELWQSYICMHNFVIGNYQPEDLIDRYQTHFMKCNKYEIYATLLNSTTFHSSHTSVKNISDSLIDYLSSLTSNLIMYCSREKTPIGLVWYTKILSPDLFLHMDNSSPININNKLYLQGEGIHEREIIMVPFP</sequence>
<dbReference type="RefSeq" id="WP_336203251.1">
    <property type="nucleotide sequence ID" value="NZ_JBANEI010000008.1"/>
</dbReference>
<organism evidence="2 3">
    <name type="scientific">Erwinia aphidicola</name>
    <dbReference type="NCBI Taxonomy" id="68334"/>
    <lineage>
        <taxon>Bacteria</taxon>
        <taxon>Pseudomonadati</taxon>
        <taxon>Pseudomonadota</taxon>
        <taxon>Gammaproteobacteria</taxon>
        <taxon>Enterobacterales</taxon>
        <taxon>Erwiniaceae</taxon>
        <taxon>Erwinia</taxon>
    </lineage>
</organism>
<dbReference type="InterPro" id="IPR003776">
    <property type="entry name" value="YcaO-like_dom"/>
</dbReference>
<dbReference type="PROSITE" id="PS51664">
    <property type="entry name" value="YCAO"/>
    <property type="match status" value="1"/>
</dbReference>
<dbReference type="EMBL" id="JBANEI010000008">
    <property type="protein sequence ID" value="MEI2682650.1"/>
    <property type="molecule type" value="Genomic_DNA"/>
</dbReference>
<keyword evidence="3" id="KW-1185">Reference proteome</keyword>
<dbReference type="Gene3D" id="3.30.1330.230">
    <property type="match status" value="1"/>
</dbReference>
<dbReference type="Proteomes" id="UP001306592">
    <property type="component" value="Unassembled WGS sequence"/>
</dbReference>
<comment type="caution">
    <text evidence="2">The sequence shown here is derived from an EMBL/GenBank/DDBJ whole genome shotgun (WGS) entry which is preliminary data.</text>
</comment>
<accession>A0ABU8DGK9</accession>
<evidence type="ECO:0000313" key="3">
    <source>
        <dbReference type="Proteomes" id="UP001306592"/>
    </source>
</evidence>
<proteinExistence type="predicted"/>
<evidence type="ECO:0000313" key="2">
    <source>
        <dbReference type="EMBL" id="MEI2682650.1"/>
    </source>
</evidence>
<gene>
    <name evidence="2" type="ORF">V8N49_13420</name>
</gene>
<feature type="domain" description="YcaO" evidence="1">
    <location>
        <begin position="41"/>
        <end position="391"/>
    </location>
</feature>
<name>A0ABU8DGK9_ERWAP</name>
<evidence type="ECO:0000259" key="1">
    <source>
        <dbReference type="PROSITE" id="PS51664"/>
    </source>
</evidence>
<dbReference type="PANTHER" id="PTHR37809:SF1">
    <property type="entry name" value="RIBOSOMAL PROTEIN S12 METHYLTHIOTRANSFERASE ACCESSORY FACTOR YCAO"/>
    <property type="match status" value="1"/>
</dbReference>
<protein>
    <submittedName>
        <fullName evidence="2">YcaO-like family protein</fullName>
    </submittedName>
</protein>
<dbReference type="Pfam" id="PF02624">
    <property type="entry name" value="YcaO"/>
    <property type="match status" value="1"/>
</dbReference>
<reference evidence="2 3" key="1">
    <citation type="submission" date="2024-02" db="EMBL/GenBank/DDBJ databases">
        <title>First report Erwinia aphidicola in onion in Chile.</title>
        <authorList>
            <person name="Valenzuela M."/>
            <person name="Pena M."/>
            <person name="Dutta B."/>
        </authorList>
    </citation>
    <scope>NUCLEOTIDE SEQUENCE [LARGE SCALE GENOMIC DNA]</scope>
    <source>
        <strain evidence="2 3">QCJ3A</strain>
    </source>
</reference>